<name>A0ABW7PZI1_9GAMM</name>
<dbReference type="EMBL" id="JBGFSN010000004">
    <property type="protein sequence ID" value="MFH8134751.1"/>
    <property type="molecule type" value="Genomic_DNA"/>
</dbReference>
<dbReference type="Proteomes" id="UP001611251">
    <property type="component" value="Unassembled WGS sequence"/>
</dbReference>
<evidence type="ECO:0000313" key="2">
    <source>
        <dbReference type="Proteomes" id="UP001611251"/>
    </source>
</evidence>
<reference evidence="1 2" key="1">
    <citation type="submission" date="2024-08" db="EMBL/GenBank/DDBJ databases">
        <title>Pantoea ronii - a newly identified human opportunistic pathogen.</title>
        <authorList>
            <person name="Keidar-Friedman D."/>
            <person name="Sorek N."/>
            <person name="Leshin-Carmel D."/>
            <person name="Tsur A."/>
            <person name="Amsalem M."/>
            <person name="Tolkach D."/>
            <person name="Brosh-Nissimov T."/>
        </authorList>
    </citation>
    <scope>NUCLEOTIDE SEQUENCE [LARGE SCALE GENOMIC DNA]</scope>
    <source>
        <strain evidence="1 2">AA23256</strain>
    </source>
</reference>
<dbReference type="RefSeq" id="WP_397214821.1">
    <property type="nucleotide sequence ID" value="NZ_JBGFSN010000004.1"/>
</dbReference>
<sequence length="68" mass="7783">MSNIYYLRPGCEVIPVTEIDALVEDLQEIAVKYHDFNSLPAIIRKCLVDSLTNRNGDNPCLQKREPYS</sequence>
<proteinExistence type="predicted"/>
<accession>A0ABW7PZI1</accession>
<organism evidence="1 2">
    <name type="scientific">Pantoea osteomyelitidis</name>
    <dbReference type="NCBI Taxonomy" id="3230026"/>
    <lineage>
        <taxon>Bacteria</taxon>
        <taxon>Pseudomonadati</taxon>
        <taxon>Pseudomonadota</taxon>
        <taxon>Gammaproteobacteria</taxon>
        <taxon>Enterobacterales</taxon>
        <taxon>Erwiniaceae</taxon>
        <taxon>Pantoea</taxon>
    </lineage>
</organism>
<protein>
    <submittedName>
        <fullName evidence="1">Uncharacterized protein</fullName>
    </submittedName>
</protein>
<keyword evidence="2" id="KW-1185">Reference proteome</keyword>
<comment type="caution">
    <text evidence="1">The sequence shown here is derived from an EMBL/GenBank/DDBJ whole genome shotgun (WGS) entry which is preliminary data.</text>
</comment>
<evidence type="ECO:0000313" key="1">
    <source>
        <dbReference type="EMBL" id="MFH8134751.1"/>
    </source>
</evidence>
<gene>
    <name evidence="1" type="ORF">ABU178_11285</name>
</gene>